<evidence type="ECO:0000313" key="10">
    <source>
        <dbReference type="Proteomes" id="UP000250028"/>
    </source>
</evidence>
<evidence type="ECO:0000313" key="9">
    <source>
        <dbReference type="EMBL" id="SSA32941.1"/>
    </source>
</evidence>
<dbReference type="InterPro" id="IPR000515">
    <property type="entry name" value="MetI-like"/>
</dbReference>
<dbReference type="EMBL" id="UESZ01000001">
    <property type="protein sequence ID" value="SSA32941.1"/>
    <property type="molecule type" value="Genomic_DNA"/>
</dbReference>
<name>A0A2Y8ZKK4_9MICO</name>
<dbReference type="Pfam" id="PF19300">
    <property type="entry name" value="BPD_transp_1_N"/>
    <property type="match status" value="1"/>
</dbReference>
<evidence type="ECO:0000259" key="8">
    <source>
        <dbReference type="PROSITE" id="PS50928"/>
    </source>
</evidence>
<dbReference type="InterPro" id="IPR045621">
    <property type="entry name" value="BPD_transp_1_N"/>
</dbReference>
<evidence type="ECO:0000256" key="4">
    <source>
        <dbReference type="ARBA" id="ARBA00022692"/>
    </source>
</evidence>
<dbReference type="Proteomes" id="UP000250028">
    <property type="component" value="Unassembled WGS sequence"/>
</dbReference>
<feature type="transmembrane region" description="Helical" evidence="7">
    <location>
        <begin position="160"/>
        <end position="183"/>
    </location>
</feature>
<feature type="transmembrane region" description="Helical" evidence="7">
    <location>
        <begin position="35"/>
        <end position="56"/>
    </location>
</feature>
<keyword evidence="2 7" id="KW-0813">Transport</keyword>
<evidence type="ECO:0000256" key="2">
    <source>
        <dbReference type="ARBA" id="ARBA00022448"/>
    </source>
</evidence>
<keyword evidence="4 7" id="KW-0812">Transmembrane</keyword>
<gene>
    <name evidence="9" type="ORF">SAMN04489750_0207</name>
</gene>
<feature type="transmembrane region" description="Helical" evidence="7">
    <location>
        <begin position="203"/>
        <end position="226"/>
    </location>
</feature>
<feature type="transmembrane region" description="Helical" evidence="7">
    <location>
        <begin position="261"/>
        <end position="287"/>
    </location>
</feature>
<dbReference type="SUPFAM" id="SSF161098">
    <property type="entry name" value="MetI-like"/>
    <property type="match status" value="1"/>
</dbReference>
<evidence type="ECO:0000256" key="5">
    <source>
        <dbReference type="ARBA" id="ARBA00022989"/>
    </source>
</evidence>
<evidence type="ECO:0000256" key="6">
    <source>
        <dbReference type="ARBA" id="ARBA00023136"/>
    </source>
</evidence>
<keyword evidence="5 7" id="KW-1133">Transmembrane helix</keyword>
<organism evidence="9 10">
    <name type="scientific">Branchiibius hedensis</name>
    <dbReference type="NCBI Taxonomy" id="672460"/>
    <lineage>
        <taxon>Bacteria</taxon>
        <taxon>Bacillati</taxon>
        <taxon>Actinomycetota</taxon>
        <taxon>Actinomycetes</taxon>
        <taxon>Micrococcales</taxon>
        <taxon>Dermacoccaceae</taxon>
        <taxon>Branchiibius</taxon>
    </lineage>
</organism>
<feature type="domain" description="ABC transmembrane type-1" evidence="8">
    <location>
        <begin position="121"/>
        <end position="330"/>
    </location>
</feature>
<feature type="transmembrane region" description="Helical" evidence="7">
    <location>
        <begin position="307"/>
        <end position="333"/>
    </location>
</feature>
<proteinExistence type="inferred from homology"/>
<keyword evidence="3" id="KW-1003">Cell membrane</keyword>
<dbReference type="AlphaFoldDB" id="A0A2Y8ZKK4"/>
<dbReference type="GO" id="GO:0055085">
    <property type="term" value="P:transmembrane transport"/>
    <property type="evidence" value="ECO:0007669"/>
    <property type="project" value="InterPro"/>
</dbReference>
<dbReference type="RefSeq" id="WP_245933932.1">
    <property type="nucleotide sequence ID" value="NZ_QGDN01000001.1"/>
</dbReference>
<reference evidence="10" key="1">
    <citation type="submission" date="2016-10" db="EMBL/GenBank/DDBJ databases">
        <authorList>
            <person name="Varghese N."/>
            <person name="Submissions S."/>
        </authorList>
    </citation>
    <scope>NUCLEOTIDE SEQUENCE [LARGE SCALE GENOMIC DNA]</scope>
    <source>
        <strain evidence="10">DSM 22951</strain>
    </source>
</reference>
<dbReference type="PROSITE" id="PS50928">
    <property type="entry name" value="ABC_TM1"/>
    <property type="match status" value="1"/>
</dbReference>
<dbReference type="PANTHER" id="PTHR43163:SF6">
    <property type="entry name" value="DIPEPTIDE TRANSPORT SYSTEM PERMEASE PROTEIN DPPB-RELATED"/>
    <property type="match status" value="1"/>
</dbReference>
<dbReference type="Pfam" id="PF00528">
    <property type="entry name" value="BPD_transp_1"/>
    <property type="match status" value="1"/>
</dbReference>
<dbReference type="CDD" id="cd06261">
    <property type="entry name" value="TM_PBP2"/>
    <property type="match status" value="1"/>
</dbReference>
<comment type="subcellular location">
    <subcellularLocation>
        <location evidence="1 7">Cell membrane</location>
        <topology evidence="1 7">Multi-pass membrane protein</topology>
    </subcellularLocation>
</comment>
<accession>A0A2Y8ZKK4</accession>
<feature type="transmembrane region" description="Helical" evidence="7">
    <location>
        <begin position="125"/>
        <end position="148"/>
    </location>
</feature>
<protein>
    <submittedName>
        <fullName evidence="9">Peptide/nickel transport system permease protein</fullName>
    </submittedName>
</protein>
<keyword evidence="6 7" id="KW-0472">Membrane</keyword>
<evidence type="ECO:0000256" key="3">
    <source>
        <dbReference type="ARBA" id="ARBA00022475"/>
    </source>
</evidence>
<dbReference type="Gene3D" id="1.10.3720.10">
    <property type="entry name" value="MetI-like"/>
    <property type="match status" value="1"/>
</dbReference>
<sequence length="340" mass="36464">MTATEPATPTPSEAPAKGRREVRGAGLLRFLRTRLIYSVIVLFGVSILAFSIVHLVPGDPVRIALGTRYTPEAYTALRQASGLDQPLLLQYFQYVGHALTGDLGVSFRSGQPVTTALLSRLPATISLAVVGIVIGLAISLVAGVWAAMHEGGIGDGLIRLASQFGVSVPDFWMGLLLISLFSAKLGWLPSSGYTAITDDPLDWLKHVILPGATVGLVAGAIMTRYVRSAVLDVRSMSYVRTAKSKGLPPRMVTFRHIVRNALIPIVTITGIQLATILGGVLVVEVVFAWPGLGNLVYTAVQNRDYPLIQGSILLIAAMFLLVNFIVDVIYALVDPRIRLS</sequence>
<dbReference type="PANTHER" id="PTHR43163">
    <property type="entry name" value="DIPEPTIDE TRANSPORT SYSTEM PERMEASE PROTEIN DPPB-RELATED"/>
    <property type="match status" value="1"/>
</dbReference>
<evidence type="ECO:0000256" key="1">
    <source>
        <dbReference type="ARBA" id="ARBA00004651"/>
    </source>
</evidence>
<keyword evidence="10" id="KW-1185">Reference proteome</keyword>
<evidence type="ECO:0000256" key="7">
    <source>
        <dbReference type="RuleBase" id="RU363032"/>
    </source>
</evidence>
<dbReference type="InterPro" id="IPR035906">
    <property type="entry name" value="MetI-like_sf"/>
</dbReference>
<comment type="similarity">
    <text evidence="7">Belongs to the binding-protein-dependent transport system permease family.</text>
</comment>
<dbReference type="GO" id="GO:0005886">
    <property type="term" value="C:plasma membrane"/>
    <property type="evidence" value="ECO:0007669"/>
    <property type="project" value="UniProtKB-SubCell"/>
</dbReference>